<proteinExistence type="predicted"/>
<keyword evidence="2" id="KW-0677">Repeat</keyword>
<dbReference type="InterPro" id="IPR042197">
    <property type="entry name" value="Apaf_helical"/>
</dbReference>
<dbReference type="InterPro" id="IPR058192">
    <property type="entry name" value="WHD_ROQ1-like"/>
</dbReference>
<dbReference type="InterPro" id="IPR011713">
    <property type="entry name" value="Leu-rich_rpt_3"/>
</dbReference>
<dbReference type="SUPFAM" id="SSF52200">
    <property type="entry name" value="Toll/Interleukin receptor TIR domain"/>
    <property type="match status" value="1"/>
</dbReference>
<dbReference type="Gene3D" id="3.80.10.10">
    <property type="entry name" value="Ribonuclease Inhibitor"/>
    <property type="match status" value="2"/>
</dbReference>
<evidence type="ECO:0000313" key="4">
    <source>
        <dbReference type="EMBL" id="KAH0920458.1"/>
    </source>
</evidence>
<dbReference type="Gene3D" id="3.40.50.10140">
    <property type="entry name" value="Toll/interleukin-1 receptor homology (TIR) domain"/>
    <property type="match status" value="1"/>
</dbReference>
<dbReference type="InterPro" id="IPR032675">
    <property type="entry name" value="LRR_dom_sf"/>
</dbReference>
<dbReference type="SUPFAM" id="SSF52058">
    <property type="entry name" value="L domain-like"/>
    <property type="match status" value="1"/>
</dbReference>
<dbReference type="PANTHER" id="PTHR11017:SF483">
    <property type="entry name" value="TIR DOMAIN-CONTAINING PROTEIN"/>
    <property type="match status" value="1"/>
</dbReference>
<accession>A0ABQ8CTS4</accession>
<dbReference type="SMART" id="SM00255">
    <property type="entry name" value="TIR"/>
    <property type="match status" value="1"/>
</dbReference>
<evidence type="ECO:0000259" key="3">
    <source>
        <dbReference type="PROSITE" id="PS50104"/>
    </source>
</evidence>
<protein>
    <recommendedName>
        <fullName evidence="3">TIR domain-containing protein</fullName>
    </recommendedName>
</protein>
<evidence type="ECO:0000313" key="5">
    <source>
        <dbReference type="Proteomes" id="UP000824890"/>
    </source>
</evidence>
<comment type="caution">
    <text evidence="4">The sequence shown here is derived from an EMBL/GenBank/DDBJ whole genome shotgun (WGS) entry which is preliminary data.</text>
</comment>
<name>A0ABQ8CTS4_BRANA</name>
<dbReference type="Gene3D" id="1.10.8.430">
    <property type="entry name" value="Helical domain of apoptotic protease-activating factors"/>
    <property type="match status" value="1"/>
</dbReference>
<keyword evidence="1" id="KW-0433">Leucine-rich repeat</keyword>
<dbReference type="Proteomes" id="UP000824890">
    <property type="component" value="Unassembled WGS sequence"/>
</dbReference>
<dbReference type="InterPro" id="IPR035897">
    <property type="entry name" value="Toll_tir_struct_dom_sf"/>
</dbReference>
<dbReference type="PROSITE" id="PS50104">
    <property type="entry name" value="TIR"/>
    <property type="match status" value="1"/>
</dbReference>
<dbReference type="InterPro" id="IPR027417">
    <property type="entry name" value="P-loop_NTPase"/>
</dbReference>
<dbReference type="PRINTS" id="PR00364">
    <property type="entry name" value="DISEASERSIST"/>
</dbReference>
<feature type="domain" description="TIR" evidence="3">
    <location>
        <begin position="58"/>
        <end position="229"/>
    </location>
</feature>
<dbReference type="Pfam" id="PF07725">
    <property type="entry name" value="LRR_3"/>
    <property type="match status" value="1"/>
</dbReference>
<evidence type="ECO:0000256" key="2">
    <source>
        <dbReference type="ARBA" id="ARBA00022737"/>
    </source>
</evidence>
<dbReference type="Pfam" id="PF01582">
    <property type="entry name" value="TIR"/>
    <property type="match status" value="1"/>
</dbReference>
<reference evidence="4 5" key="1">
    <citation type="submission" date="2021-05" db="EMBL/GenBank/DDBJ databases">
        <title>Genome Assembly of Synthetic Allotetraploid Brassica napus Reveals Homoeologous Exchanges between Subgenomes.</title>
        <authorList>
            <person name="Davis J.T."/>
        </authorList>
    </citation>
    <scope>NUCLEOTIDE SEQUENCE [LARGE SCALE GENOMIC DNA]</scope>
    <source>
        <strain evidence="5">cv. Da-Ae</strain>
        <tissue evidence="4">Seedling</tissue>
    </source>
</reference>
<dbReference type="Pfam" id="PF23282">
    <property type="entry name" value="WHD_ROQ1"/>
    <property type="match status" value="1"/>
</dbReference>
<keyword evidence="5" id="KW-1185">Reference proteome</keyword>
<dbReference type="EMBL" id="JAGKQM010000007">
    <property type="protein sequence ID" value="KAH0920458.1"/>
    <property type="molecule type" value="Genomic_DNA"/>
</dbReference>
<sequence length="764" mass="87192">MVISFLHLTIFVFLAFLSVPLRRFREFLKKPETPQLRIHVPSSVSSAAEDESRGRSLWKYDVFLSFRGTDSRRSFVSHLYEALTKEGIKAFHDDRELTRGGFIWKELVKAIEESRFAVVVLTEGYATSRWCLEELSLIVDLASKKRLELIPVFLDIDPSELKRRNGWFEKALAKHELRYDLETVGRWRKALAEVGNISGWDSKTSKHAFKQPRPPKDSAELSIDIVKQLDGLPLAIRVAGAALYRRDIADWEYYLDLLRTNVNSSVSKALRESFEALNNQEKLIFLYVACCFNGKHMHGVSRVLDLFIVSGHMPFRSTLCIRTLKEKCLISISTTQRLWVHDVLQDMARSIICEGKEENPWKRKILWNFMDINNVLCENMGSEAVEVESLLLDMPKGKELCISPAIFERMYNLKLLKFYNNSTGGESSKICMPGGLVYLPMLRYLHWQAYSLKSLPSRFCTTYLVELNLPNSSVETLWNGTQDLGNLRRMNLRGCRRLLEVPNLSKATSLEKLNLDNCESLVDLTDSVRHLNNLGVLELSGCKKLKNLPNNINLRLLRTLHLEGCSSLEDFPFLSENVRKITLDETAIEEIPASIERLSELKTLHLSGCKKLKNLPRTIRNIDSLTTLWLSNCPNITLFPEVGDNIESLALKGTAIEEVPATIGDKSRLCYLNMSGCQRLKNLPPTLKNLTHLKFLLLRGCTNITERPETAGRLKALDLNGTSIMEETSGSVQSDDEPLDMPRLAQYILQSVKERIRHQRSMKL</sequence>
<dbReference type="InterPro" id="IPR044974">
    <property type="entry name" value="Disease_R_plants"/>
</dbReference>
<dbReference type="InterPro" id="IPR000157">
    <property type="entry name" value="TIR_dom"/>
</dbReference>
<evidence type="ECO:0000256" key="1">
    <source>
        <dbReference type="ARBA" id="ARBA00022614"/>
    </source>
</evidence>
<dbReference type="SUPFAM" id="SSF52540">
    <property type="entry name" value="P-loop containing nucleoside triphosphate hydrolases"/>
    <property type="match status" value="1"/>
</dbReference>
<organism evidence="4 5">
    <name type="scientific">Brassica napus</name>
    <name type="common">Rape</name>
    <dbReference type="NCBI Taxonomy" id="3708"/>
    <lineage>
        <taxon>Eukaryota</taxon>
        <taxon>Viridiplantae</taxon>
        <taxon>Streptophyta</taxon>
        <taxon>Embryophyta</taxon>
        <taxon>Tracheophyta</taxon>
        <taxon>Spermatophyta</taxon>
        <taxon>Magnoliopsida</taxon>
        <taxon>eudicotyledons</taxon>
        <taxon>Gunneridae</taxon>
        <taxon>Pentapetalae</taxon>
        <taxon>rosids</taxon>
        <taxon>malvids</taxon>
        <taxon>Brassicales</taxon>
        <taxon>Brassicaceae</taxon>
        <taxon>Brassiceae</taxon>
        <taxon>Brassica</taxon>
    </lineage>
</organism>
<dbReference type="PANTHER" id="PTHR11017">
    <property type="entry name" value="LEUCINE-RICH REPEAT-CONTAINING PROTEIN"/>
    <property type="match status" value="1"/>
</dbReference>
<gene>
    <name evidence="4" type="ORF">HID58_028118</name>
</gene>